<sequence>MSTAITRSPILSCPVLPCVLPSFNPPGHRPTCSLQTRRSSPVTRASPSALPPPMFPPDAQAAKF</sequence>
<organism evidence="1 2">
    <name type="scientific">Auriscalpium vulgare</name>
    <dbReference type="NCBI Taxonomy" id="40419"/>
    <lineage>
        <taxon>Eukaryota</taxon>
        <taxon>Fungi</taxon>
        <taxon>Dikarya</taxon>
        <taxon>Basidiomycota</taxon>
        <taxon>Agaricomycotina</taxon>
        <taxon>Agaricomycetes</taxon>
        <taxon>Russulales</taxon>
        <taxon>Auriscalpiaceae</taxon>
        <taxon>Auriscalpium</taxon>
    </lineage>
</organism>
<dbReference type="EMBL" id="MU275865">
    <property type="protein sequence ID" value="KAI0050071.1"/>
    <property type="molecule type" value="Genomic_DNA"/>
</dbReference>
<gene>
    <name evidence="1" type="ORF">FA95DRAFT_1555979</name>
</gene>
<dbReference type="Proteomes" id="UP000814033">
    <property type="component" value="Unassembled WGS sequence"/>
</dbReference>
<reference evidence="1" key="2">
    <citation type="journal article" date="2022" name="New Phytol.">
        <title>Evolutionary transition to the ectomycorrhizal habit in the genomes of a hyperdiverse lineage of mushroom-forming fungi.</title>
        <authorList>
            <person name="Looney B."/>
            <person name="Miyauchi S."/>
            <person name="Morin E."/>
            <person name="Drula E."/>
            <person name="Courty P.E."/>
            <person name="Kohler A."/>
            <person name="Kuo A."/>
            <person name="LaButti K."/>
            <person name="Pangilinan J."/>
            <person name="Lipzen A."/>
            <person name="Riley R."/>
            <person name="Andreopoulos W."/>
            <person name="He G."/>
            <person name="Johnson J."/>
            <person name="Nolan M."/>
            <person name="Tritt A."/>
            <person name="Barry K.W."/>
            <person name="Grigoriev I.V."/>
            <person name="Nagy L.G."/>
            <person name="Hibbett D."/>
            <person name="Henrissat B."/>
            <person name="Matheny P.B."/>
            <person name="Labbe J."/>
            <person name="Martin F.M."/>
        </authorList>
    </citation>
    <scope>NUCLEOTIDE SEQUENCE</scope>
    <source>
        <strain evidence="1">FP105234-sp</strain>
    </source>
</reference>
<protein>
    <submittedName>
        <fullName evidence="1">Uncharacterized protein</fullName>
    </submittedName>
</protein>
<evidence type="ECO:0000313" key="1">
    <source>
        <dbReference type="EMBL" id="KAI0050071.1"/>
    </source>
</evidence>
<proteinExistence type="predicted"/>
<comment type="caution">
    <text evidence="1">The sequence shown here is derived from an EMBL/GenBank/DDBJ whole genome shotgun (WGS) entry which is preliminary data.</text>
</comment>
<reference evidence="1" key="1">
    <citation type="submission" date="2021-02" db="EMBL/GenBank/DDBJ databases">
        <authorList>
            <consortium name="DOE Joint Genome Institute"/>
            <person name="Ahrendt S."/>
            <person name="Looney B.P."/>
            <person name="Miyauchi S."/>
            <person name="Morin E."/>
            <person name="Drula E."/>
            <person name="Courty P.E."/>
            <person name="Chicoki N."/>
            <person name="Fauchery L."/>
            <person name="Kohler A."/>
            <person name="Kuo A."/>
            <person name="Labutti K."/>
            <person name="Pangilinan J."/>
            <person name="Lipzen A."/>
            <person name="Riley R."/>
            <person name="Andreopoulos W."/>
            <person name="He G."/>
            <person name="Johnson J."/>
            <person name="Barry K.W."/>
            <person name="Grigoriev I.V."/>
            <person name="Nagy L."/>
            <person name="Hibbett D."/>
            <person name="Henrissat B."/>
            <person name="Matheny P.B."/>
            <person name="Labbe J."/>
            <person name="Martin F."/>
        </authorList>
    </citation>
    <scope>NUCLEOTIDE SEQUENCE</scope>
    <source>
        <strain evidence="1">FP105234-sp</strain>
    </source>
</reference>
<evidence type="ECO:0000313" key="2">
    <source>
        <dbReference type="Proteomes" id="UP000814033"/>
    </source>
</evidence>
<keyword evidence="2" id="KW-1185">Reference proteome</keyword>
<feature type="non-terminal residue" evidence="1">
    <location>
        <position position="64"/>
    </location>
</feature>
<name>A0ACB8S2G8_9AGAM</name>
<accession>A0ACB8S2G8</accession>